<accession>A0A845QJI6</accession>
<dbReference type="PIRSF" id="PIRSF001439">
    <property type="entry name" value="CryM"/>
    <property type="match status" value="1"/>
</dbReference>
<evidence type="ECO:0000313" key="2">
    <source>
        <dbReference type="Proteomes" id="UP000446866"/>
    </source>
</evidence>
<dbReference type="EMBL" id="QXWK01000005">
    <property type="protein sequence ID" value="NBH60847.1"/>
    <property type="molecule type" value="Genomic_DNA"/>
</dbReference>
<dbReference type="InterPro" id="IPR036291">
    <property type="entry name" value="NAD(P)-bd_dom_sf"/>
</dbReference>
<dbReference type="Proteomes" id="UP000446866">
    <property type="component" value="Unassembled WGS sequence"/>
</dbReference>
<dbReference type="GO" id="GO:0005737">
    <property type="term" value="C:cytoplasm"/>
    <property type="evidence" value="ECO:0007669"/>
    <property type="project" value="TreeGrafter"/>
</dbReference>
<organism evidence="1 2">
    <name type="scientific">Anaerotruncus colihominis</name>
    <dbReference type="NCBI Taxonomy" id="169435"/>
    <lineage>
        <taxon>Bacteria</taxon>
        <taxon>Bacillati</taxon>
        <taxon>Bacillota</taxon>
        <taxon>Clostridia</taxon>
        <taxon>Eubacteriales</taxon>
        <taxon>Oscillospiraceae</taxon>
        <taxon>Anaerotruncus</taxon>
    </lineage>
</organism>
<dbReference type="InterPro" id="IPR003462">
    <property type="entry name" value="ODC_Mu_crystall"/>
</dbReference>
<dbReference type="InterPro" id="IPR023401">
    <property type="entry name" value="ODC_N"/>
</dbReference>
<gene>
    <name evidence="1" type="ORF">D0435_04125</name>
</gene>
<dbReference type="Pfam" id="PF02423">
    <property type="entry name" value="OCD_Mu_crystall"/>
    <property type="match status" value="1"/>
</dbReference>
<protein>
    <submittedName>
        <fullName evidence="1">Ornithine cyclodeaminase family protein</fullName>
    </submittedName>
</protein>
<dbReference type="AlphaFoldDB" id="A0A845QJI6"/>
<dbReference type="PANTHER" id="PTHR13812:SF19">
    <property type="entry name" value="KETIMINE REDUCTASE MU-CRYSTALLIN"/>
    <property type="match status" value="1"/>
</dbReference>
<sequence>MKMNNVKMISKADVQKVLDMKKSIELVEKVYEAHGHNEVNMPAKITLDTGESNDWPPYGGSYNAMPAYIGQDVDISGIKWVWGFNDNAKKGIPYIGGVIILNEARTGEILAIMDGSFITDIRTGASAGVASKYLVRKDAKVAGIIGAGVQGRMNARAIAESCENLEEIKISDLYWEAAVKCAEELNQELSVKVTPVKTNQECCEGSDLIITVTIANEPLVMGAWLKKGCTVMSLGSFQELDENIPLHCDKLIVDSWAQNAHRGELLKLVHDGRITEENIHAEMPDIVVGRKSGRENDDEIICASIIGMGSTDIGTAGQLYKDYFAEDDSLPVFAFRTYDK</sequence>
<dbReference type="SUPFAM" id="SSF51735">
    <property type="entry name" value="NAD(P)-binding Rossmann-fold domains"/>
    <property type="match status" value="1"/>
</dbReference>
<name>A0A845QJI6_9FIRM</name>
<proteinExistence type="predicted"/>
<dbReference type="Gene3D" id="3.40.50.720">
    <property type="entry name" value="NAD(P)-binding Rossmann-like Domain"/>
    <property type="match status" value="1"/>
</dbReference>
<keyword evidence="2" id="KW-1185">Reference proteome</keyword>
<dbReference type="Gene3D" id="3.30.1780.10">
    <property type="entry name" value="ornithine cyclodeaminase, domain 1"/>
    <property type="match status" value="1"/>
</dbReference>
<reference evidence="1 2" key="1">
    <citation type="submission" date="2018-08" db="EMBL/GenBank/DDBJ databases">
        <title>Murine metabolic-syndrome-specific gut microbial biobank.</title>
        <authorList>
            <person name="Liu C."/>
        </authorList>
    </citation>
    <scope>NUCLEOTIDE SEQUENCE [LARGE SCALE GENOMIC DNA]</scope>
    <source>
        <strain evidence="1 2">28</strain>
    </source>
</reference>
<evidence type="ECO:0000313" key="1">
    <source>
        <dbReference type="EMBL" id="NBH60847.1"/>
    </source>
</evidence>
<dbReference type="PANTHER" id="PTHR13812">
    <property type="entry name" value="KETIMINE REDUCTASE MU-CRYSTALLIN"/>
    <property type="match status" value="1"/>
</dbReference>
<comment type="caution">
    <text evidence="1">The sequence shown here is derived from an EMBL/GenBank/DDBJ whole genome shotgun (WGS) entry which is preliminary data.</text>
</comment>